<reference evidence="1 2" key="2">
    <citation type="submission" date="2019-04" db="EMBL/GenBank/DDBJ databases">
        <title>The genome sequence of big-headed turtle.</title>
        <authorList>
            <person name="Gong S."/>
        </authorList>
    </citation>
    <scope>NUCLEOTIDE SEQUENCE [LARGE SCALE GENOMIC DNA]</scope>
    <source>
        <strain evidence="1">DO16091913</strain>
        <tissue evidence="1">Muscle</tissue>
    </source>
</reference>
<organism evidence="1 2">
    <name type="scientific">Platysternon megacephalum</name>
    <name type="common">big-headed turtle</name>
    <dbReference type="NCBI Taxonomy" id="55544"/>
    <lineage>
        <taxon>Eukaryota</taxon>
        <taxon>Metazoa</taxon>
        <taxon>Chordata</taxon>
        <taxon>Craniata</taxon>
        <taxon>Vertebrata</taxon>
        <taxon>Euteleostomi</taxon>
        <taxon>Archelosauria</taxon>
        <taxon>Testudinata</taxon>
        <taxon>Testudines</taxon>
        <taxon>Cryptodira</taxon>
        <taxon>Durocryptodira</taxon>
        <taxon>Testudinoidea</taxon>
        <taxon>Platysternidae</taxon>
        <taxon>Platysternon</taxon>
    </lineage>
</organism>
<name>A0A4D9ETC1_9SAUR</name>
<protein>
    <submittedName>
        <fullName evidence="1">Activin receptor type-1</fullName>
    </submittedName>
</protein>
<keyword evidence="1" id="KW-0675">Receptor</keyword>
<dbReference type="EMBL" id="QXTE01000008">
    <property type="protein sequence ID" value="TFK14651.1"/>
    <property type="molecule type" value="Genomic_DNA"/>
</dbReference>
<keyword evidence="2" id="KW-1185">Reference proteome</keyword>
<comment type="caution">
    <text evidence="1">The sequence shown here is derived from an EMBL/GenBank/DDBJ whole genome shotgun (WGS) entry which is preliminary data.</text>
</comment>
<evidence type="ECO:0000313" key="1">
    <source>
        <dbReference type="EMBL" id="TFK14651.1"/>
    </source>
</evidence>
<dbReference type="Proteomes" id="UP000297703">
    <property type="component" value="Unassembled WGS sequence"/>
</dbReference>
<accession>A0A4D9ETC1</accession>
<sequence>MYKTVLYPVYIWPYFGERNVLVPCQMDDSQNKLLTPNLFRFPTKGLRPLDIKAYDYLAFLVFLIYTLLSRLSKINISMPHSSHIAFQCWNCISKCNFSQHLVDNFSSNTSNTRF</sequence>
<evidence type="ECO:0000313" key="2">
    <source>
        <dbReference type="Proteomes" id="UP000297703"/>
    </source>
</evidence>
<proteinExistence type="predicted"/>
<reference evidence="1 2" key="1">
    <citation type="submission" date="2019-04" db="EMBL/GenBank/DDBJ databases">
        <title>Draft genome of the big-headed turtle Platysternon megacephalum.</title>
        <authorList>
            <person name="Gong S."/>
        </authorList>
    </citation>
    <scope>NUCLEOTIDE SEQUENCE [LARGE SCALE GENOMIC DNA]</scope>
    <source>
        <strain evidence="1">DO16091913</strain>
        <tissue evidence="1">Muscle</tissue>
    </source>
</reference>
<gene>
    <name evidence="1" type="ORF">DR999_PMT01666</name>
</gene>
<dbReference type="AlphaFoldDB" id="A0A4D9ETC1"/>